<dbReference type="SUPFAM" id="SSF51735">
    <property type="entry name" value="NAD(P)-binding Rossmann-fold domains"/>
    <property type="match status" value="1"/>
</dbReference>
<dbReference type="CDD" id="cd05245">
    <property type="entry name" value="SDR_a2"/>
    <property type="match status" value="1"/>
</dbReference>
<keyword evidence="1" id="KW-0812">Transmembrane</keyword>
<dbReference type="InterPro" id="IPR051783">
    <property type="entry name" value="NAD(P)-dependent_oxidoreduct"/>
</dbReference>
<evidence type="ECO:0000313" key="4">
    <source>
        <dbReference type="Proteomes" id="UP000663720"/>
    </source>
</evidence>
<dbReference type="RefSeq" id="WP_207691679.1">
    <property type="nucleotide sequence ID" value="NZ_CP061799.1"/>
</dbReference>
<keyword evidence="4" id="KW-1185">Reference proteome</keyword>
<dbReference type="AlphaFoldDB" id="A0A975GG92"/>
<dbReference type="GO" id="GO:0004029">
    <property type="term" value="F:aldehyde dehydrogenase (NAD+) activity"/>
    <property type="evidence" value="ECO:0007669"/>
    <property type="project" value="TreeGrafter"/>
</dbReference>
<dbReference type="GO" id="GO:0005737">
    <property type="term" value="C:cytoplasm"/>
    <property type="evidence" value="ECO:0007669"/>
    <property type="project" value="TreeGrafter"/>
</dbReference>
<feature type="domain" description="NmrA-like" evidence="2">
    <location>
        <begin position="5"/>
        <end position="167"/>
    </location>
</feature>
<name>A0A975GG92_9BACT</name>
<organism evidence="3 4">
    <name type="scientific">Desulfonema limicola</name>
    <dbReference type="NCBI Taxonomy" id="45656"/>
    <lineage>
        <taxon>Bacteria</taxon>
        <taxon>Pseudomonadati</taxon>
        <taxon>Thermodesulfobacteriota</taxon>
        <taxon>Desulfobacteria</taxon>
        <taxon>Desulfobacterales</taxon>
        <taxon>Desulfococcaceae</taxon>
        <taxon>Desulfonema</taxon>
    </lineage>
</organism>
<keyword evidence="1" id="KW-1133">Transmembrane helix</keyword>
<dbReference type="InterPro" id="IPR008030">
    <property type="entry name" value="NmrA-like"/>
</dbReference>
<evidence type="ECO:0000256" key="1">
    <source>
        <dbReference type="SAM" id="Phobius"/>
    </source>
</evidence>
<gene>
    <name evidence="3" type="ORF">dnl_22780</name>
</gene>
<dbReference type="KEGG" id="dli:dnl_22780"/>
<dbReference type="PANTHER" id="PTHR48079:SF6">
    <property type="entry name" value="NAD(P)-BINDING DOMAIN-CONTAINING PROTEIN-RELATED"/>
    <property type="match status" value="1"/>
</dbReference>
<dbReference type="Gene3D" id="3.40.50.720">
    <property type="entry name" value="NAD(P)-binding Rossmann-like Domain"/>
    <property type="match status" value="1"/>
</dbReference>
<feature type="transmembrane region" description="Helical" evidence="1">
    <location>
        <begin position="463"/>
        <end position="481"/>
    </location>
</feature>
<proteinExistence type="predicted"/>
<dbReference type="PANTHER" id="PTHR48079">
    <property type="entry name" value="PROTEIN YEEZ"/>
    <property type="match status" value="1"/>
</dbReference>
<dbReference type="EMBL" id="CP061799">
    <property type="protein sequence ID" value="QTA79993.1"/>
    <property type="molecule type" value="Genomic_DNA"/>
</dbReference>
<evidence type="ECO:0000259" key="2">
    <source>
        <dbReference type="Pfam" id="PF05368"/>
    </source>
</evidence>
<evidence type="ECO:0000313" key="3">
    <source>
        <dbReference type="EMBL" id="QTA79993.1"/>
    </source>
</evidence>
<accession>A0A975GG92</accession>
<dbReference type="Pfam" id="PF05368">
    <property type="entry name" value="NmrA"/>
    <property type="match status" value="1"/>
</dbReference>
<reference evidence="3" key="1">
    <citation type="journal article" date="2021" name="Microb. Physiol.">
        <title>Proteogenomic Insights into the Physiology of Marine, Sulfate-Reducing, Filamentous Desulfonema limicola and Desulfonema magnum.</title>
        <authorList>
            <person name="Schnaars V."/>
            <person name="Wohlbrand L."/>
            <person name="Scheve S."/>
            <person name="Hinrichs C."/>
            <person name="Reinhardt R."/>
            <person name="Rabus R."/>
        </authorList>
    </citation>
    <scope>NUCLEOTIDE SEQUENCE</scope>
    <source>
        <strain evidence="3">5ac10</strain>
    </source>
</reference>
<dbReference type="InterPro" id="IPR036291">
    <property type="entry name" value="NAD(P)-bd_dom_sf"/>
</dbReference>
<protein>
    <submittedName>
        <fullName evidence="3">NAD(P)-binding domain-containing protein, DUF2867</fullName>
    </submittedName>
</protein>
<dbReference type="SUPFAM" id="SSF55961">
    <property type="entry name" value="Bet v1-like"/>
    <property type="match status" value="1"/>
</dbReference>
<dbReference type="Pfam" id="PF11066">
    <property type="entry name" value="DUF2867"/>
    <property type="match status" value="1"/>
</dbReference>
<dbReference type="Proteomes" id="UP000663720">
    <property type="component" value="Chromosome"/>
</dbReference>
<keyword evidence="1" id="KW-0472">Membrane</keyword>
<sequence length="520" mass="57492">MENPNNKILVTGATGYVGGRLIPRLLEKGYKVRAMGRSIDKMSCRPWAFDSNLELVQGDMLDLDSVKKAAKGCRVIFYLVHSMIAKGDKYADSDRVSAENMVIAASDAGAKQIIYLGGLGDVRHENISRHLVSRHEVGQILKSGAVPATVLNAAMILGSGSASFEILRYLVERLPVMLTPKWVHTPSQPIAVDNVLGYLTGCVEHKETIGKTYDIGGPDVLNYRDLIQIFAQEAGLVPRKVIPVPVLTPHLSALWIHLVTPVPSSIAIPLTQGLSVPTICRENSIQAVIPQKLLTCRQAIALALEHSVKNTVESCWSDAGEMRPPEWASCGDAVWAGGTILECGYRARILADAQTVWKPVRRIGGQTGYYSGDFLWIIRGMIDRMVGGAGLRRGRRDPEHLRPGDALDFWRVLKAEPPGRLVLLAEMKLPGEALLEISVIPVSKDVTELQLLSRFLPKGLLGILYWYILYPFHQLIFRGMLDKMAKAAGKKLISKPERFTPKLYDTCTLPYENEDHNIRH</sequence>
<dbReference type="InterPro" id="IPR021295">
    <property type="entry name" value="DUF2867"/>
</dbReference>